<evidence type="ECO:0000256" key="2">
    <source>
        <dbReference type="ARBA" id="ARBA00004141"/>
    </source>
</evidence>
<keyword evidence="4 12" id="KW-0645">Protease</keyword>
<dbReference type="PANTHER" id="PTHR31412:SF0">
    <property type="entry name" value="ZINC METALLOPROTEASE EGY1, CHLOROPLASTIC-RELATED"/>
    <property type="match status" value="1"/>
</dbReference>
<name>A0A2W5TIC8_9BACT</name>
<keyword evidence="5 10" id="KW-0812">Transmembrane</keyword>
<evidence type="ECO:0000256" key="4">
    <source>
        <dbReference type="ARBA" id="ARBA00022670"/>
    </source>
</evidence>
<evidence type="ECO:0000256" key="3">
    <source>
        <dbReference type="ARBA" id="ARBA00007931"/>
    </source>
</evidence>
<evidence type="ECO:0000256" key="6">
    <source>
        <dbReference type="ARBA" id="ARBA00022801"/>
    </source>
</evidence>
<feature type="transmembrane region" description="Helical" evidence="10">
    <location>
        <begin position="228"/>
        <end position="248"/>
    </location>
</feature>
<feature type="domain" description="Peptidase M50" evidence="11">
    <location>
        <begin position="73"/>
        <end position="270"/>
    </location>
</feature>
<dbReference type="GO" id="GO:0008233">
    <property type="term" value="F:peptidase activity"/>
    <property type="evidence" value="ECO:0007669"/>
    <property type="project" value="UniProtKB-KW"/>
</dbReference>
<dbReference type="AlphaFoldDB" id="A0A2W5TIC8"/>
<keyword evidence="7" id="KW-0809">Transit peptide</keyword>
<evidence type="ECO:0000256" key="9">
    <source>
        <dbReference type="ARBA" id="ARBA00023136"/>
    </source>
</evidence>
<feature type="transmembrane region" description="Helical" evidence="10">
    <location>
        <begin position="130"/>
        <end position="156"/>
    </location>
</feature>
<evidence type="ECO:0000256" key="8">
    <source>
        <dbReference type="ARBA" id="ARBA00022989"/>
    </source>
</evidence>
<keyword evidence="6" id="KW-0378">Hydrolase</keyword>
<evidence type="ECO:0000256" key="10">
    <source>
        <dbReference type="SAM" id="Phobius"/>
    </source>
</evidence>
<evidence type="ECO:0000313" key="12">
    <source>
        <dbReference type="EMBL" id="PZR11085.1"/>
    </source>
</evidence>
<dbReference type="EMBL" id="QFQP01000015">
    <property type="protein sequence ID" value="PZR11085.1"/>
    <property type="molecule type" value="Genomic_DNA"/>
</dbReference>
<dbReference type="Proteomes" id="UP000249061">
    <property type="component" value="Unassembled WGS sequence"/>
</dbReference>
<evidence type="ECO:0000256" key="5">
    <source>
        <dbReference type="ARBA" id="ARBA00022692"/>
    </source>
</evidence>
<evidence type="ECO:0000256" key="1">
    <source>
        <dbReference type="ARBA" id="ARBA00001947"/>
    </source>
</evidence>
<feature type="transmembrane region" description="Helical" evidence="10">
    <location>
        <begin position="37"/>
        <end position="55"/>
    </location>
</feature>
<feature type="transmembrane region" description="Helical" evidence="10">
    <location>
        <begin position="278"/>
        <end position="300"/>
    </location>
</feature>
<dbReference type="PANTHER" id="PTHR31412">
    <property type="entry name" value="ZINC METALLOPROTEASE EGY1"/>
    <property type="match status" value="1"/>
</dbReference>
<accession>A0A2W5TIC8</accession>
<comment type="cofactor">
    <cofactor evidence="1">
        <name>Zn(2+)</name>
        <dbReference type="ChEBI" id="CHEBI:29105"/>
    </cofactor>
</comment>
<feature type="transmembrane region" description="Helical" evidence="10">
    <location>
        <begin position="67"/>
        <end position="87"/>
    </location>
</feature>
<gene>
    <name evidence="12" type="ORF">DI536_18265</name>
</gene>
<dbReference type="Pfam" id="PF02163">
    <property type="entry name" value="Peptidase_M50"/>
    <property type="match status" value="1"/>
</dbReference>
<reference evidence="12 13" key="1">
    <citation type="submission" date="2017-08" db="EMBL/GenBank/DDBJ databases">
        <title>Infants hospitalized years apart are colonized by the same room-sourced microbial strains.</title>
        <authorList>
            <person name="Brooks B."/>
            <person name="Olm M.R."/>
            <person name="Firek B.A."/>
            <person name="Baker R."/>
            <person name="Thomas B.C."/>
            <person name="Morowitz M.J."/>
            <person name="Banfield J.F."/>
        </authorList>
    </citation>
    <scope>NUCLEOTIDE SEQUENCE [LARGE SCALE GENOMIC DNA]</scope>
    <source>
        <strain evidence="12">S2_003_000_R2_14</strain>
    </source>
</reference>
<dbReference type="GO" id="GO:0016020">
    <property type="term" value="C:membrane"/>
    <property type="evidence" value="ECO:0007669"/>
    <property type="project" value="UniProtKB-SubCell"/>
</dbReference>
<dbReference type="InterPro" id="IPR008915">
    <property type="entry name" value="Peptidase_M50"/>
</dbReference>
<dbReference type="GO" id="GO:0006508">
    <property type="term" value="P:proteolysis"/>
    <property type="evidence" value="ECO:0007669"/>
    <property type="project" value="UniProtKB-KW"/>
</dbReference>
<keyword evidence="8 10" id="KW-1133">Transmembrane helix</keyword>
<dbReference type="CDD" id="cd06160">
    <property type="entry name" value="S2P-M50_like_2"/>
    <property type="match status" value="1"/>
</dbReference>
<organism evidence="12 13">
    <name type="scientific">Archangium gephyra</name>
    <dbReference type="NCBI Taxonomy" id="48"/>
    <lineage>
        <taxon>Bacteria</taxon>
        <taxon>Pseudomonadati</taxon>
        <taxon>Myxococcota</taxon>
        <taxon>Myxococcia</taxon>
        <taxon>Myxococcales</taxon>
        <taxon>Cystobacterineae</taxon>
        <taxon>Archangiaceae</taxon>
        <taxon>Archangium</taxon>
    </lineage>
</organism>
<proteinExistence type="inferred from homology"/>
<protein>
    <submittedName>
        <fullName evidence="12">Site-2 protease family protein</fullName>
    </submittedName>
</protein>
<feature type="transmembrane region" description="Helical" evidence="10">
    <location>
        <begin position="320"/>
        <end position="340"/>
    </location>
</feature>
<comment type="similarity">
    <text evidence="3">Belongs to the peptidase M50B family.</text>
</comment>
<feature type="transmembrane region" description="Helical" evidence="10">
    <location>
        <begin position="99"/>
        <end position="118"/>
    </location>
</feature>
<keyword evidence="9 10" id="KW-0472">Membrane</keyword>
<evidence type="ECO:0000259" key="11">
    <source>
        <dbReference type="Pfam" id="PF02163"/>
    </source>
</evidence>
<comment type="caution">
    <text evidence="12">The sequence shown here is derived from an EMBL/GenBank/DDBJ whole genome shotgun (WGS) entry which is preliminary data.</text>
</comment>
<comment type="subcellular location">
    <subcellularLocation>
        <location evidence="2">Membrane</location>
        <topology evidence="2">Multi-pass membrane protein</topology>
    </subcellularLocation>
</comment>
<sequence length="341" mass="37093">MDVHPDSITASTTRDFFMFTSIGFEPLPSMKDLPRHLALFAATCASTFFVFRVMYDGGVVGTDADKWWGAFFYAVPVMLILTAHELGHYFMARAHQVDASLPYFIPVPLGFGTLGAVIRLKGRIPTRNALVDIGAAGPLCGLLIAIPMLFVGAALSHVERLPVEVDSSLPPPLSLLNLASLFGLWLKAQLFGTPEPTLPALQIFGDNLLTLLAVRVTHGEIPAGHEVMAHPVFIASWFGLVVTMLNLLPVGQLDGGHLTHAWYGEKAEVIGERIARGALLCALFFSASWLAWFFLITVFIGVKHPPVERPEEPLSLGRKVVVVVTWVMTGLTFMPIPLSLG</sequence>
<evidence type="ECO:0000256" key="7">
    <source>
        <dbReference type="ARBA" id="ARBA00022946"/>
    </source>
</evidence>
<dbReference type="InterPro" id="IPR044838">
    <property type="entry name" value="EGY1-like"/>
</dbReference>
<evidence type="ECO:0000313" key="13">
    <source>
        <dbReference type="Proteomes" id="UP000249061"/>
    </source>
</evidence>